<reference evidence="2" key="1">
    <citation type="submission" date="2016-03" db="EMBL/GenBank/DDBJ databases">
        <title>Mechanisms controlling the formation of the plant cell surface in tip-growing cells are functionally conserved among land plants.</title>
        <authorList>
            <person name="Honkanen S."/>
            <person name="Jones V.A."/>
            <person name="Morieri G."/>
            <person name="Champion C."/>
            <person name="Hetherington A.J."/>
            <person name="Kelly S."/>
            <person name="Saint-Marcoux D."/>
            <person name="Proust H."/>
            <person name="Prescott H."/>
            <person name="Dolan L."/>
        </authorList>
    </citation>
    <scope>NUCLEOTIDE SEQUENCE [LARGE SCALE GENOMIC DNA]</scope>
    <source>
        <tissue evidence="2">Whole gametophyte</tissue>
    </source>
</reference>
<feature type="compositionally biased region" description="Polar residues" evidence="1">
    <location>
        <begin position="78"/>
        <end position="92"/>
    </location>
</feature>
<feature type="compositionally biased region" description="Basic and acidic residues" evidence="1">
    <location>
        <begin position="62"/>
        <end position="77"/>
    </location>
</feature>
<accession>A0A176VEQ6</accession>
<keyword evidence="3" id="KW-1185">Reference proteome</keyword>
<sequence>MDAALLLMRTCVPHLEPSPLQVTTIESYLAARSDSRRIDFMLNSALCEVTVTQTMDADMDDSDHSNHHPDMEFDHRVSQSLSRLTIGSSTQAARDGARVEQARGTSPNKTLTKSRLEIGGVTRI</sequence>
<evidence type="ECO:0000256" key="1">
    <source>
        <dbReference type="SAM" id="MobiDB-lite"/>
    </source>
</evidence>
<gene>
    <name evidence="2" type="ORF">AXG93_698s1080</name>
</gene>
<feature type="compositionally biased region" description="Polar residues" evidence="1">
    <location>
        <begin position="103"/>
        <end position="113"/>
    </location>
</feature>
<dbReference type="Proteomes" id="UP000077202">
    <property type="component" value="Unassembled WGS sequence"/>
</dbReference>
<evidence type="ECO:0000313" key="2">
    <source>
        <dbReference type="EMBL" id="OAE19379.1"/>
    </source>
</evidence>
<proteinExistence type="predicted"/>
<evidence type="ECO:0000313" key="3">
    <source>
        <dbReference type="Proteomes" id="UP000077202"/>
    </source>
</evidence>
<comment type="caution">
    <text evidence="2">The sequence shown here is derived from an EMBL/GenBank/DDBJ whole genome shotgun (WGS) entry which is preliminary data.</text>
</comment>
<dbReference type="AlphaFoldDB" id="A0A176VEQ6"/>
<dbReference type="EMBL" id="LVLJ01003879">
    <property type="protein sequence ID" value="OAE19379.1"/>
    <property type="molecule type" value="Genomic_DNA"/>
</dbReference>
<name>A0A176VEQ6_MARPO</name>
<protein>
    <submittedName>
        <fullName evidence="2">Uncharacterized protein</fullName>
    </submittedName>
</protein>
<feature type="region of interest" description="Disordered" evidence="1">
    <location>
        <begin position="57"/>
        <end position="124"/>
    </location>
</feature>
<organism evidence="2 3">
    <name type="scientific">Marchantia polymorpha subsp. ruderalis</name>
    <dbReference type="NCBI Taxonomy" id="1480154"/>
    <lineage>
        <taxon>Eukaryota</taxon>
        <taxon>Viridiplantae</taxon>
        <taxon>Streptophyta</taxon>
        <taxon>Embryophyta</taxon>
        <taxon>Marchantiophyta</taxon>
        <taxon>Marchantiopsida</taxon>
        <taxon>Marchantiidae</taxon>
        <taxon>Marchantiales</taxon>
        <taxon>Marchantiaceae</taxon>
        <taxon>Marchantia</taxon>
    </lineage>
</organism>